<dbReference type="EMBL" id="BJFL01000017">
    <property type="protein sequence ID" value="GDY31735.1"/>
    <property type="molecule type" value="Genomic_DNA"/>
</dbReference>
<comment type="cofactor">
    <cofactor evidence="1 7">
        <name>thiamine diphosphate</name>
        <dbReference type="ChEBI" id="CHEBI:58937"/>
    </cofactor>
</comment>
<dbReference type="PANTHER" id="PTHR11624:SF96">
    <property type="entry name" value="PYRUVATE DEHYDROGENASE E1 COMPONENT SUBUNIT BETA, MITOCHONDRIAL"/>
    <property type="match status" value="1"/>
</dbReference>
<evidence type="ECO:0000256" key="5">
    <source>
        <dbReference type="ARBA" id="ARBA00023052"/>
    </source>
</evidence>
<accession>A0A4D4J4Y1</accession>
<evidence type="ECO:0000256" key="2">
    <source>
        <dbReference type="ARBA" id="ARBA00012281"/>
    </source>
</evidence>
<comment type="catalytic activity">
    <reaction evidence="7">
        <text>N(6)-[(R)-lipoyl]-L-lysyl-[protein] + pyruvate + H(+) = N(6)-[(R)-S(8)-acetyldihydrolipoyl]-L-lysyl-[protein] + CO2</text>
        <dbReference type="Rhea" id="RHEA:19189"/>
        <dbReference type="Rhea" id="RHEA-COMP:10474"/>
        <dbReference type="Rhea" id="RHEA-COMP:10478"/>
        <dbReference type="ChEBI" id="CHEBI:15361"/>
        <dbReference type="ChEBI" id="CHEBI:15378"/>
        <dbReference type="ChEBI" id="CHEBI:16526"/>
        <dbReference type="ChEBI" id="CHEBI:83099"/>
        <dbReference type="ChEBI" id="CHEBI:83111"/>
        <dbReference type="EC" id="1.2.4.1"/>
    </reaction>
</comment>
<reference evidence="10" key="1">
    <citation type="submission" date="2019-04" db="EMBL/GenBank/DDBJ databases">
        <title>Draft genome sequence of Pseudonocardiaceae bacterium SL3-2-4.</title>
        <authorList>
            <person name="Ningsih F."/>
            <person name="Yokota A."/>
            <person name="Sakai Y."/>
            <person name="Nanatani K."/>
            <person name="Yabe S."/>
            <person name="Oetari A."/>
            <person name="Sjamsuridzal W."/>
        </authorList>
    </citation>
    <scope>NUCLEOTIDE SEQUENCE [LARGE SCALE GENOMIC DNA]</scope>
    <source>
        <strain evidence="10">SL3-2-4</strain>
    </source>
</reference>
<evidence type="ECO:0000313" key="10">
    <source>
        <dbReference type="Proteomes" id="UP000298860"/>
    </source>
</evidence>
<sequence>MPRSERIVENLNAALHRLFAEDELVYLIGEDLLDPYGGAFKVAKGLSSKYPDRVLTTPLSESGFVGVANGLALCGNKVVTEIMFGDFALLSFDQLCNFAAKSVTMYGSRLPLRLVVRCPVGGHRGYGPTHSQSVQKHFIGVPNLWLYEMTPLHDNGAVFAEMLAREEPCVFFEDKTLYGQRRWVDGDDDVFRFDFLGERGQYGRATPEDVDRPDCVVIATGGTAPLALEAARRLFLESEIACHVLVPYRLYPFDIDPISSLLERADHIVVVEESVAGGTWGAEVAQHIYGRLWDRLNDRIRLVHSAPSIIPTAPHLERQVLVQSESVYATVREAIRD</sequence>
<evidence type="ECO:0000313" key="9">
    <source>
        <dbReference type="EMBL" id="GDY31735.1"/>
    </source>
</evidence>
<dbReference type="InterPro" id="IPR033248">
    <property type="entry name" value="Transketolase_C"/>
</dbReference>
<dbReference type="OrthoDB" id="3512513at2"/>
<organism evidence="9 10">
    <name type="scientific">Gandjariella thermophila</name>
    <dbReference type="NCBI Taxonomy" id="1931992"/>
    <lineage>
        <taxon>Bacteria</taxon>
        <taxon>Bacillati</taxon>
        <taxon>Actinomycetota</taxon>
        <taxon>Actinomycetes</taxon>
        <taxon>Pseudonocardiales</taxon>
        <taxon>Pseudonocardiaceae</taxon>
        <taxon>Gandjariella</taxon>
    </lineage>
</organism>
<evidence type="ECO:0000256" key="7">
    <source>
        <dbReference type="RuleBase" id="RU364074"/>
    </source>
</evidence>
<comment type="function">
    <text evidence="7">The pyruvate dehydrogenase complex catalyzes the overall conversion of pyruvate to acetyl-CoA and CO2.</text>
</comment>
<dbReference type="InterPro" id="IPR009014">
    <property type="entry name" value="Transketo_C/PFOR_II"/>
</dbReference>
<evidence type="ECO:0000256" key="3">
    <source>
        <dbReference type="ARBA" id="ARBA00016138"/>
    </source>
</evidence>
<evidence type="ECO:0000256" key="1">
    <source>
        <dbReference type="ARBA" id="ARBA00001964"/>
    </source>
</evidence>
<name>A0A4D4J4Y1_9PSEU</name>
<dbReference type="SUPFAM" id="SSF52518">
    <property type="entry name" value="Thiamin diphosphate-binding fold (THDP-binding)"/>
    <property type="match status" value="1"/>
</dbReference>
<dbReference type="InterPro" id="IPR005475">
    <property type="entry name" value="Transketolase-like_Pyr-bd"/>
</dbReference>
<dbReference type="Gene3D" id="3.40.50.920">
    <property type="match status" value="1"/>
</dbReference>
<keyword evidence="4 7" id="KW-0560">Oxidoreductase</keyword>
<dbReference type="GO" id="GO:0004739">
    <property type="term" value="F:pyruvate dehydrogenase (acetyl-transferring) activity"/>
    <property type="evidence" value="ECO:0007669"/>
    <property type="project" value="UniProtKB-UniRule"/>
</dbReference>
<proteinExistence type="predicted"/>
<dbReference type="EC" id="1.2.4.1" evidence="2 7"/>
<dbReference type="Proteomes" id="UP000298860">
    <property type="component" value="Unassembled WGS sequence"/>
</dbReference>
<dbReference type="RefSeq" id="WP_137814794.1">
    <property type="nucleotide sequence ID" value="NZ_BJFL01000017.1"/>
</dbReference>
<gene>
    <name evidence="9" type="ORF">GTS_33680</name>
</gene>
<dbReference type="InterPro" id="IPR029061">
    <property type="entry name" value="THDP-binding"/>
</dbReference>
<evidence type="ECO:0000259" key="8">
    <source>
        <dbReference type="SMART" id="SM00861"/>
    </source>
</evidence>
<evidence type="ECO:0000256" key="4">
    <source>
        <dbReference type="ARBA" id="ARBA00023002"/>
    </source>
</evidence>
<dbReference type="SMART" id="SM00861">
    <property type="entry name" value="Transket_pyr"/>
    <property type="match status" value="1"/>
</dbReference>
<feature type="domain" description="Transketolase-like pyrimidine-binding" evidence="8">
    <location>
        <begin position="5"/>
        <end position="180"/>
    </location>
</feature>
<dbReference type="Gene3D" id="3.40.50.970">
    <property type="match status" value="1"/>
</dbReference>
<dbReference type="GO" id="GO:0006086">
    <property type="term" value="P:pyruvate decarboxylation to acetyl-CoA"/>
    <property type="evidence" value="ECO:0007669"/>
    <property type="project" value="InterPro"/>
</dbReference>
<keyword evidence="6 7" id="KW-0670">Pyruvate</keyword>
<dbReference type="AlphaFoldDB" id="A0A4D4J4Y1"/>
<keyword evidence="10" id="KW-1185">Reference proteome</keyword>
<dbReference type="Pfam" id="PF02780">
    <property type="entry name" value="Transketolase_C"/>
    <property type="match status" value="1"/>
</dbReference>
<dbReference type="InterPro" id="IPR027110">
    <property type="entry name" value="PDHB_mito-type"/>
</dbReference>
<dbReference type="SUPFAM" id="SSF52922">
    <property type="entry name" value="TK C-terminal domain-like"/>
    <property type="match status" value="1"/>
</dbReference>
<protein>
    <recommendedName>
        <fullName evidence="3 7">Pyruvate dehydrogenase E1 component subunit beta</fullName>
        <ecNumber evidence="2 7">1.2.4.1</ecNumber>
    </recommendedName>
</protein>
<keyword evidence="5 7" id="KW-0786">Thiamine pyrophosphate</keyword>
<comment type="caution">
    <text evidence="9">The sequence shown here is derived from an EMBL/GenBank/DDBJ whole genome shotgun (WGS) entry which is preliminary data.</text>
</comment>
<evidence type="ECO:0000256" key="6">
    <source>
        <dbReference type="ARBA" id="ARBA00023317"/>
    </source>
</evidence>
<dbReference type="GO" id="GO:0000287">
    <property type="term" value="F:magnesium ion binding"/>
    <property type="evidence" value="ECO:0007669"/>
    <property type="project" value="UniProtKB-ARBA"/>
</dbReference>
<dbReference type="PANTHER" id="PTHR11624">
    <property type="entry name" value="DEHYDROGENASE RELATED"/>
    <property type="match status" value="1"/>
</dbReference>
<dbReference type="Pfam" id="PF02779">
    <property type="entry name" value="Transket_pyr"/>
    <property type="match status" value="1"/>
</dbReference>